<sequence length="412" mass="46336">MNVLQVSMRDLIGERFNGYRLHLSLRERGHDARMLVLYREGHDPSVQGHPRWVGPLERGLYAAERISSLQGLLSPIALTFPMRDGFRRADLVHWHLVYPHYISVPLMPFLAGRRPTVWTIHDPWPTTGHCVHPSECERWRTGCGKCPDLKRNFTVWMDTTALLWKAKRAAFRRMAVTLVAPSRWIASRAEASPLIAHWPCHVIPPGLDLGTWCLLDRADCRGRLGIPPEARAIAFRMPSGQKQQVSKGIPWLKEALRRLGTERPIHLIVFEEKGHLAEFEGRFRIHELGWLTEVPRMAEAYTAADLFLMPSVAENAPTMALEAMACGTPVIASDTTGMPEMVRAPVAGLVVPLGDAEALAQATQRLLDDDGRRAAMGAEARRIVEAEHGYDRYVDRHLALYESVLARTAGTR</sequence>
<dbReference type="PANTHER" id="PTHR12526:SF635">
    <property type="entry name" value="GLYCOSYL TRANSFERASE GROUP 1"/>
    <property type="match status" value="1"/>
</dbReference>
<evidence type="ECO:0000313" key="3">
    <source>
        <dbReference type="Proteomes" id="UP000319771"/>
    </source>
</evidence>
<dbReference type="GO" id="GO:0016757">
    <property type="term" value="F:glycosyltransferase activity"/>
    <property type="evidence" value="ECO:0007669"/>
    <property type="project" value="TreeGrafter"/>
</dbReference>
<dbReference type="PANTHER" id="PTHR12526">
    <property type="entry name" value="GLYCOSYLTRANSFERASE"/>
    <property type="match status" value="1"/>
</dbReference>
<dbReference type="Pfam" id="PF13439">
    <property type="entry name" value="Glyco_transf_4"/>
    <property type="match status" value="1"/>
</dbReference>
<gene>
    <name evidence="2" type="ORF">E6K81_09470</name>
</gene>
<reference evidence="2 3" key="1">
    <citation type="journal article" date="2019" name="Nat. Microbiol.">
        <title>Mediterranean grassland soil C-N compound turnover is dependent on rainfall and depth, and is mediated by genomically divergent microorganisms.</title>
        <authorList>
            <person name="Diamond S."/>
            <person name="Andeer P.F."/>
            <person name="Li Z."/>
            <person name="Crits-Christoph A."/>
            <person name="Burstein D."/>
            <person name="Anantharaman K."/>
            <person name="Lane K.R."/>
            <person name="Thomas B.C."/>
            <person name="Pan C."/>
            <person name="Northen T.R."/>
            <person name="Banfield J.F."/>
        </authorList>
    </citation>
    <scope>NUCLEOTIDE SEQUENCE [LARGE SCALE GENOMIC DNA]</scope>
    <source>
        <strain evidence="2">WS_11</strain>
    </source>
</reference>
<evidence type="ECO:0000259" key="1">
    <source>
        <dbReference type="Pfam" id="PF13439"/>
    </source>
</evidence>
<dbReference type="AlphaFoldDB" id="A0A538U724"/>
<evidence type="ECO:0000313" key="2">
    <source>
        <dbReference type="EMBL" id="TMQ71704.1"/>
    </source>
</evidence>
<dbReference type="EMBL" id="VBPB01000149">
    <property type="protein sequence ID" value="TMQ71704.1"/>
    <property type="molecule type" value="Genomic_DNA"/>
</dbReference>
<keyword evidence="2" id="KW-0808">Transferase</keyword>
<dbReference type="Gene3D" id="3.40.50.2000">
    <property type="entry name" value="Glycogen Phosphorylase B"/>
    <property type="match status" value="2"/>
</dbReference>
<protein>
    <submittedName>
        <fullName evidence="2">Glycosyltransferase</fullName>
    </submittedName>
</protein>
<name>A0A538U724_UNCEI</name>
<accession>A0A538U724</accession>
<comment type="caution">
    <text evidence="2">The sequence shown here is derived from an EMBL/GenBank/DDBJ whole genome shotgun (WGS) entry which is preliminary data.</text>
</comment>
<dbReference type="SUPFAM" id="SSF53756">
    <property type="entry name" value="UDP-Glycosyltransferase/glycogen phosphorylase"/>
    <property type="match status" value="1"/>
</dbReference>
<proteinExistence type="predicted"/>
<dbReference type="InterPro" id="IPR028098">
    <property type="entry name" value="Glyco_trans_4-like_N"/>
</dbReference>
<feature type="domain" description="Glycosyltransferase subfamily 4-like N-terminal" evidence="1">
    <location>
        <begin position="20"/>
        <end position="209"/>
    </location>
</feature>
<dbReference type="Pfam" id="PF13692">
    <property type="entry name" value="Glyco_trans_1_4"/>
    <property type="match status" value="1"/>
</dbReference>
<dbReference type="Proteomes" id="UP000319771">
    <property type="component" value="Unassembled WGS sequence"/>
</dbReference>
<organism evidence="2 3">
    <name type="scientific">Eiseniibacteriota bacterium</name>
    <dbReference type="NCBI Taxonomy" id="2212470"/>
    <lineage>
        <taxon>Bacteria</taxon>
        <taxon>Candidatus Eiseniibacteriota</taxon>
    </lineage>
</organism>